<evidence type="ECO:0000256" key="1">
    <source>
        <dbReference type="SAM" id="Phobius"/>
    </source>
</evidence>
<comment type="caution">
    <text evidence="2">The sequence shown here is derived from an EMBL/GenBank/DDBJ whole genome shotgun (WGS) entry which is preliminary data.</text>
</comment>
<feature type="transmembrane region" description="Helical" evidence="1">
    <location>
        <begin position="106"/>
        <end position="128"/>
    </location>
</feature>
<keyword evidence="1" id="KW-0812">Transmembrane</keyword>
<keyword evidence="1" id="KW-0472">Membrane</keyword>
<protein>
    <recommendedName>
        <fullName evidence="4">DUF4267 domain-containing protein</fullName>
    </recommendedName>
</protein>
<keyword evidence="1" id="KW-1133">Transmembrane helix</keyword>
<proteinExistence type="predicted"/>
<name>A0A179VIZ1_9MYCO</name>
<sequence>MTLRFAEYPLPLKLLIVGRSLIASGSLLTPNVFARVFRMEAAGTPAIPMGRMFGIRNALLALGLSRLGVFTSPGTFLKLNVLTDAVDAAVLVAAGRRGELSRTTSALGTALALSAVVVGAASVAALPAREA</sequence>
<evidence type="ECO:0000313" key="3">
    <source>
        <dbReference type="Proteomes" id="UP000186919"/>
    </source>
</evidence>
<dbReference type="Proteomes" id="UP000186919">
    <property type="component" value="Unassembled WGS sequence"/>
</dbReference>
<accession>A0A179VIZ1</accession>
<dbReference type="RefSeq" id="WP_064628188.1">
    <property type="nucleotide sequence ID" value="NZ_LQYE01000001.1"/>
</dbReference>
<evidence type="ECO:0008006" key="4">
    <source>
        <dbReference type="Google" id="ProtNLM"/>
    </source>
</evidence>
<evidence type="ECO:0000313" key="2">
    <source>
        <dbReference type="EMBL" id="OAT71023.1"/>
    </source>
</evidence>
<dbReference type="AlphaFoldDB" id="A0A179VIZ1"/>
<reference evidence="2 3" key="1">
    <citation type="submission" date="2016-01" db="EMBL/GenBank/DDBJ databases">
        <title>Mycobacterium immunogenum strain CD11_6 genome sequencing and assembly.</title>
        <authorList>
            <person name="Kaur G."/>
            <person name="Nair G.R."/>
            <person name="Mayilraj S."/>
        </authorList>
    </citation>
    <scope>NUCLEOTIDE SEQUENCE [LARGE SCALE GENOMIC DNA]</scope>
    <source>
        <strain evidence="2 3">CD11-6</strain>
    </source>
</reference>
<feature type="transmembrane region" description="Helical" evidence="1">
    <location>
        <begin position="12"/>
        <end position="33"/>
    </location>
</feature>
<feature type="transmembrane region" description="Helical" evidence="1">
    <location>
        <begin position="53"/>
        <end position="70"/>
    </location>
</feature>
<dbReference type="EMBL" id="LQYE01000001">
    <property type="protein sequence ID" value="OAT71023.1"/>
    <property type="molecule type" value="Genomic_DNA"/>
</dbReference>
<gene>
    <name evidence="2" type="ORF">AWB85_01700</name>
</gene>
<organism evidence="2 3">
    <name type="scientific">Mycobacteroides immunogenum</name>
    <dbReference type="NCBI Taxonomy" id="83262"/>
    <lineage>
        <taxon>Bacteria</taxon>
        <taxon>Bacillati</taxon>
        <taxon>Actinomycetota</taxon>
        <taxon>Actinomycetes</taxon>
        <taxon>Mycobacteriales</taxon>
        <taxon>Mycobacteriaceae</taxon>
        <taxon>Mycobacteroides</taxon>
    </lineage>
</organism>